<reference evidence="4" key="1">
    <citation type="submission" date="2016-06" db="UniProtKB">
        <authorList>
            <consortium name="WormBaseParasite"/>
        </authorList>
    </citation>
    <scope>IDENTIFICATION</scope>
</reference>
<dbReference type="WBParaSite" id="nOo.2.0.1.t03818-RA">
    <property type="protein sequence ID" value="nOo.2.0.1.t03818-RA"/>
    <property type="gene ID" value="nOo.2.0.1.g03818"/>
</dbReference>
<evidence type="ECO:0000313" key="4">
    <source>
        <dbReference type="WBParaSite" id="nOo.2.0.1.t03818-RA"/>
    </source>
</evidence>
<name>A0A182E727_ONCOC</name>
<dbReference type="Proteomes" id="UP000271087">
    <property type="component" value="Unassembled WGS sequence"/>
</dbReference>
<reference evidence="2 3" key="2">
    <citation type="submission" date="2018-08" db="EMBL/GenBank/DDBJ databases">
        <authorList>
            <person name="Laetsch R D."/>
            <person name="Stevens L."/>
            <person name="Kumar S."/>
            <person name="Blaxter L. M."/>
        </authorList>
    </citation>
    <scope>NUCLEOTIDE SEQUENCE [LARGE SCALE GENOMIC DNA]</scope>
</reference>
<feature type="compositionally biased region" description="Polar residues" evidence="1">
    <location>
        <begin position="56"/>
        <end position="66"/>
    </location>
</feature>
<dbReference type="EMBL" id="UYRW01000776">
    <property type="protein sequence ID" value="VDK70630.1"/>
    <property type="molecule type" value="Genomic_DNA"/>
</dbReference>
<feature type="compositionally biased region" description="Low complexity" evidence="1">
    <location>
        <begin position="40"/>
        <end position="50"/>
    </location>
</feature>
<sequence length="90" mass="10278">MMGQFFGKIKEKKEFLQEDDVFSTPTRPNKIIRRVEMDPRSPTTTIPRTPIEVESTPKSSDSSGTPPKNKRKGQKLREKLLRKSNISSST</sequence>
<accession>A0A182E727</accession>
<dbReference type="AlphaFoldDB" id="A0A182E727"/>
<evidence type="ECO:0000313" key="2">
    <source>
        <dbReference type="EMBL" id="VDK70630.1"/>
    </source>
</evidence>
<protein>
    <submittedName>
        <fullName evidence="2 4">Uncharacterized protein</fullName>
    </submittedName>
</protein>
<feature type="region of interest" description="Disordered" evidence="1">
    <location>
        <begin position="17"/>
        <end position="90"/>
    </location>
</feature>
<organism evidence="4">
    <name type="scientific">Onchocerca ochengi</name>
    <name type="common">Filarial nematode worm</name>
    <dbReference type="NCBI Taxonomy" id="42157"/>
    <lineage>
        <taxon>Eukaryota</taxon>
        <taxon>Metazoa</taxon>
        <taxon>Ecdysozoa</taxon>
        <taxon>Nematoda</taxon>
        <taxon>Chromadorea</taxon>
        <taxon>Rhabditida</taxon>
        <taxon>Spirurina</taxon>
        <taxon>Spiruromorpha</taxon>
        <taxon>Filarioidea</taxon>
        <taxon>Onchocercidae</taxon>
        <taxon>Onchocerca</taxon>
    </lineage>
</organism>
<dbReference type="OrthoDB" id="5839180at2759"/>
<keyword evidence="3" id="KW-1185">Reference proteome</keyword>
<proteinExistence type="predicted"/>
<gene>
    <name evidence="2" type="ORF">NOO_LOCUS3818</name>
</gene>
<evidence type="ECO:0000256" key="1">
    <source>
        <dbReference type="SAM" id="MobiDB-lite"/>
    </source>
</evidence>
<evidence type="ECO:0000313" key="3">
    <source>
        <dbReference type="Proteomes" id="UP000271087"/>
    </source>
</evidence>